<protein>
    <submittedName>
        <fullName evidence="1">Uncharacterized protein</fullName>
    </submittedName>
</protein>
<dbReference type="Proteomes" id="UP000075243">
    <property type="component" value="Unassembled WGS sequence"/>
</dbReference>
<dbReference type="SUPFAM" id="SSF56672">
    <property type="entry name" value="DNA/RNA polymerases"/>
    <property type="match status" value="1"/>
</dbReference>
<dbReference type="AlphaFoldDB" id="A0A151SFB2"/>
<dbReference type="Gene3D" id="3.30.70.270">
    <property type="match status" value="1"/>
</dbReference>
<sequence length="74" mass="8725">MLDELHEAIIFSKIDLKNEHFGHLRQVLIILKDNHLYANFEKYNFCEDQVSSLGFIVGKERVHDDLKKIKAIQD</sequence>
<dbReference type="InterPro" id="IPR043502">
    <property type="entry name" value="DNA/RNA_pol_sf"/>
</dbReference>
<reference evidence="1" key="1">
    <citation type="journal article" date="2012" name="Nat. Biotechnol.">
        <title>Draft genome sequence of pigeonpea (Cajanus cajan), an orphan legume crop of resource-poor farmers.</title>
        <authorList>
            <person name="Varshney R.K."/>
            <person name="Chen W."/>
            <person name="Li Y."/>
            <person name="Bharti A.K."/>
            <person name="Saxena R.K."/>
            <person name="Schlueter J.A."/>
            <person name="Donoghue M.T."/>
            <person name="Azam S."/>
            <person name="Fan G."/>
            <person name="Whaley A.M."/>
            <person name="Farmer A.D."/>
            <person name="Sheridan J."/>
            <person name="Iwata A."/>
            <person name="Tuteja R."/>
            <person name="Penmetsa R.V."/>
            <person name="Wu W."/>
            <person name="Upadhyaya H.D."/>
            <person name="Yang S.P."/>
            <person name="Shah T."/>
            <person name="Saxena K.B."/>
            <person name="Michael T."/>
            <person name="McCombie W.R."/>
            <person name="Yang B."/>
            <person name="Zhang G."/>
            <person name="Yang H."/>
            <person name="Wang J."/>
            <person name="Spillane C."/>
            <person name="Cook D.R."/>
            <person name="May G.D."/>
            <person name="Xu X."/>
            <person name="Jackson S.A."/>
        </authorList>
    </citation>
    <scope>NUCLEOTIDE SEQUENCE [LARGE SCALE GENOMIC DNA]</scope>
</reference>
<evidence type="ECO:0000313" key="1">
    <source>
        <dbReference type="EMBL" id="KYP53428.1"/>
    </source>
</evidence>
<name>A0A151SFB2_CAJCA</name>
<gene>
    <name evidence="1" type="ORF">KK1_024562</name>
</gene>
<dbReference type="Gramene" id="C.cajan_24352.t">
    <property type="protein sequence ID" value="C.cajan_24352.t"/>
    <property type="gene ID" value="C.cajan_24352"/>
</dbReference>
<dbReference type="EMBL" id="KQ483413">
    <property type="protein sequence ID" value="KYP53428.1"/>
    <property type="molecule type" value="Genomic_DNA"/>
</dbReference>
<dbReference type="InterPro" id="IPR043128">
    <property type="entry name" value="Rev_trsase/Diguanyl_cyclase"/>
</dbReference>
<evidence type="ECO:0000313" key="2">
    <source>
        <dbReference type="Proteomes" id="UP000075243"/>
    </source>
</evidence>
<organism evidence="1 2">
    <name type="scientific">Cajanus cajan</name>
    <name type="common">Pigeon pea</name>
    <name type="synonym">Cajanus indicus</name>
    <dbReference type="NCBI Taxonomy" id="3821"/>
    <lineage>
        <taxon>Eukaryota</taxon>
        <taxon>Viridiplantae</taxon>
        <taxon>Streptophyta</taxon>
        <taxon>Embryophyta</taxon>
        <taxon>Tracheophyta</taxon>
        <taxon>Spermatophyta</taxon>
        <taxon>Magnoliopsida</taxon>
        <taxon>eudicotyledons</taxon>
        <taxon>Gunneridae</taxon>
        <taxon>Pentapetalae</taxon>
        <taxon>rosids</taxon>
        <taxon>fabids</taxon>
        <taxon>Fabales</taxon>
        <taxon>Fabaceae</taxon>
        <taxon>Papilionoideae</taxon>
        <taxon>50 kb inversion clade</taxon>
        <taxon>NPAAA clade</taxon>
        <taxon>indigoferoid/millettioid clade</taxon>
        <taxon>Phaseoleae</taxon>
        <taxon>Cajanus</taxon>
    </lineage>
</organism>
<accession>A0A151SFB2</accession>
<keyword evidence="2" id="KW-1185">Reference proteome</keyword>
<proteinExistence type="predicted"/>